<organism evidence="1 2">
    <name type="scientific">Pisolithus tinctorius Marx 270</name>
    <dbReference type="NCBI Taxonomy" id="870435"/>
    <lineage>
        <taxon>Eukaryota</taxon>
        <taxon>Fungi</taxon>
        <taxon>Dikarya</taxon>
        <taxon>Basidiomycota</taxon>
        <taxon>Agaricomycotina</taxon>
        <taxon>Agaricomycetes</taxon>
        <taxon>Agaricomycetidae</taxon>
        <taxon>Boletales</taxon>
        <taxon>Sclerodermatineae</taxon>
        <taxon>Pisolithaceae</taxon>
        <taxon>Pisolithus</taxon>
    </lineage>
</organism>
<keyword evidence="2" id="KW-1185">Reference proteome</keyword>
<gene>
    <name evidence="1" type="ORF">M404DRAFT_146427</name>
</gene>
<name>A0A0C3P6Z1_PISTI</name>
<protein>
    <submittedName>
        <fullName evidence="1">Uncharacterized protein</fullName>
    </submittedName>
</protein>
<dbReference type="PANTHER" id="PTHR31912">
    <property type="entry name" value="IP13529P"/>
    <property type="match status" value="1"/>
</dbReference>
<reference evidence="1 2" key="1">
    <citation type="submission" date="2014-04" db="EMBL/GenBank/DDBJ databases">
        <authorList>
            <consortium name="DOE Joint Genome Institute"/>
            <person name="Kuo A."/>
            <person name="Kohler A."/>
            <person name="Costa M.D."/>
            <person name="Nagy L.G."/>
            <person name="Floudas D."/>
            <person name="Copeland A."/>
            <person name="Barry K.W."/>
            <person name="Cichocki N."/>
            <person name="Veneault-Fourrey C."/>
            <person name="LaButti K."/>
            <person name="Lindquist E.A."/>
            <person name="Lipzen A."/>
            <person name="Lundell T."/>
            <person name="Morin E."/>
            <person name="Murat C."/>
            <person name="Sun H."/>
            <person name="Tunlid A."/>
            <person name="Henrissat B."/>
            <person name="Grigoriev I.V."/>
            <person name="Hibbett D.S."/>
            <person name="Martin F."/>
            <person name="Nordberg H.P."/>
            <person name="Cantor M.N."/>
            <person name="Hua S.X."/>
        </authorList>
    </citation>
    <scope>NUCLEOTIDE SEQUENCE [LARGE SCALE GENOMIC DNA]</scope>
    <source>
        <strain evidence="1 2">Marx 270</strain>
    </source>
</reference>
<dbReference type="InParanoid" id="A0A0C3P6Z1"/>
<dbReference type="PANTHER" id="PTHR31912:SF34">
    <property type="entry name" value="NOTOCHORD-RELATED PROTEIN"/>
    <property type="match status" value="1"/>
</dbReference>
<dbReference type="HOGENOM" id="CLU_004591_2_3_1"/>
<accession>A0A0C3P6Z1</accession>
<evidence type="ECO:0000313" key="1">
    <source>
        <dbReference type="EMBL" id="KIO03164.1"/>
    </source>
</evidence>
<reference evidence="2" key="2">
    <citation type="submission" date="2015-01" db="EMBL/GenBank/DDBJ databases">
        <title>Evolutionary Origins and Diversification of the Mycorrhizal Mutualists.</title>
        <authorList>
            <consortium name="DOE Joint Genome Institute"/>
            <consortium name="Mycorrhizal Genomics Consortium"/>
            <person name="Kohler A."/>
            <person name="Kuo A."/>
            <person name="Nagy L.G."/>
            <person name="Floudas D."/>
            <person name="Copeland A."/>
            <person name="Barry K.W."/>
            <person name="Cichocki N."/>
            <person name="Veneault-Fourrey C."/>
            <person name="LaButti K."/>
            <person name="Lindquist E.A."/>
            <person name="Lipzen A."/>
            <person name="Lundell T."/>
            <person name="Morin E."/>
            <person name="Murat C."/>
            <person name="Riley R."/>
            <person name="Ohm R."/>
            <person name="Sun H."/>
            <person name="Tunlid A."/>
            <person name="Henrissat B."/>
            <person name="Grigoriev I.V."/>
            <person name="Hibbett D.S."/>
            <person name="Martin F."/>
        </authorList>
    </citation>
    <scope>NUCLEOTIDE SEQUENCE [LARGE SCALE GENOMIC DNA]</scope>
    <source>
        <strain evidence="2">Marx 270</strain>
    </source>
</reference>
<dbReference type="Proteomes" id="UP000054217">
    <property type="component" value="Unassembled WGS sequence"/>
</dbReference>
<evidence type="ECO:0000313" key="2">
    <source>
        <dbReference type="Proteomes" id="UP000054217"/>
    </source>
</evidence>
<dbReference type="STRING" id="870435.A0A0C3P6Z1"/>
<dbReference type="OrthoDB" id="2506088at2759"/>
<proteinExistence type="predicted"/>
<dbReference type="AlphaFoldDB" id="A0A0C3P6Z1"/>
<dbReference type="EMBL" id="KN831978">
    <property type="protein sequence ID" value="KIO03164.1"/>
    <property type="molecule type" value="Genomic_DNA"/>
</dbReference>
<sequence>MDVFVERILKRVKGIRAGTDRFTEAVNAITQGRSVEEFMSPVWRIKGLDPHQDTPVEVLHVILLGFVKYFWRDAISRMNDDQKAELQVRLASFDTSGLGIPPLAAQTFVQYAGSLTGRDFRAICQAAPFVLYDLVPRECYEAFLALSSLVPLVWQPCIDNIDRHLADLRAAIDHFLNCTARWTPRWFNKPKFHILRHLPDHIQRFGPAILFATEGFESYNAIIRDHSIHSNRQAPSRDIARGMARCNRVRHLLSSGKFHARELTELPYSNNEHEWLLVSQSCFCGIHGLSDIVCMPGSCVHDKTRPRPLEKTITALRVPYALPRVERRLYQACRSIVATNGETCRLGDFVLAREPRAAGHELPLIGSLHEILQICHSPAQQRNQANWLLLETFKVTGSADIYHLPRIQPLGWVVLPATAVICCVNVQHNCAGHGCTGSSTVSVYKEREKTTKTAKQIEHREPLDLILNTAQMRNACHVQRFRTPVQQLDRDWAIHTGAAAEFNAQKIKMLKTSRANATKQPPRSTSQAVPTRFINVFHQTGKSIHLHWSIHTFDCEMQIPHDHALRVTQYCTVSVNQPLRNC</sequence>